<dbReference type="AlphaFoldDB" id="A0A1X7TU38"/>
<evidence type="ECO:0000313" key="2">
    <source>
        <dbReference type="EnsemblMetazoa" id="Aqu2.1.18410_001"/>
    </source>
</evidence>
<protein>
    <submittedName>
        <fullName evidence="2">Uncharacterized protein</fullName>
    </submittedName>
</protein>
<evidence type="ECO:0000256" key="1">
    <source>
        <dbReference type="SAM" id="Phobius"/>
    </source>
</evidence>
<dbReference type="InParanoid" id="A0A1X7TU38"/>
<feature type="transmembrane region" description="Helical" evidence="1">
    <location>
        <begin position="12"/>
        <end position="32"/>
    </location>
</feature>
<keyword evidence="1" id="KW-1133">Transmembrane helix</keyword>
<accession>A0A1X7TU38</accession>
<reference evidence="2" key="1">
    <citation type="submission" date="2017-05" db="UniProtKB">
        <authorList>
            <consortium name="EnsemblMetazoa"/>
        </authorList>
    </citation>
    <scope>IDENTIFICATION</scope>
</reference>
<keyword evidence="1" id="KW-0812">Transmembrane</keyword>
<name>A0A1X7TU38_AMPQE</name>
<proteinExistence type="predicted"/>
<sequence>MTFTSLLDFSLLVIPNTCISSLVCCGISSLAYSASVTLYRFTLIA</sequence>
<organism evidence="2">
    <name type="scientific">Amphimedon queenslandica</name>
    <name type="common">Sponge</name>
    <dbReference type="NCBI Taxonomy" id="400682"/>
    <lineage>
        <taxon>Eukaryota</taxon>
        <taxon>Metazoa</taxon>
        <taxon>Porifera</taxon>
        <taxon>Demospongiae</taxon>
        <taxon>Heteroscleromorpha</taxon>
        <taxon>Haplosclerida</taxon>
        <taxon>Niphatidae</taxon>
        <taxon>Amphimedon</taxon>
    </lineage>
</organism>
<keyword evidence="1" id="KW-0472">Membrane</keyword>
<dbReference type="EnsemblMetazoa" id="Aqu2.1.18410_001">
    <property type="protein sequence ID" value="Aqu2.1.18410_001"/>
    <property type="gene ID" value="Aqu2.1.18410"/>
</dbReference>